<dbReference type="Pfam" id="PF01612">
    <property type="entry name" value="DNA_pol_A_exo1"/>
    <property type="match status" value="1"/>
</dbReference>
<evidence type="ECO:0000256" key="2">
    <source>
        <dbReference type="ARBA" id="ARBA00012417"/>
    </source>
</evidence>
<evidence type="ECO:0000256" key="1">
    <source>
        <dbReference type="ARBA" id="ARBA00007705"/>
    </source>
</evidence>
<dbReference type="PANTHER" id="PTHR10133:SF27">
    <property type="entry name" value="DNA POLYMERASE NU"/>
    <property type="match status" value="1"/>
</dbReference>
<dbReference type="CDD" id="cd06139">
    <property type="entry name" value="DNA_polA_I_Ecoli_like_exo"/>
    <property type="match status" value="1"/>
</dbReference>
<name>A0A0N8PQF1_9CHLR</name>
<evidence type="ECO:0000313" key="6">
    <source>
        <dbReference type="Proteomes" id="UP000050509"/>
    </source>
</evidence>
<feature type="non-terminal residue" evidence="5">
    <location>
        <position position="1"/>
    </location>
</feature>
<dbReference type="GO" id="GO:0003887">
    <property type="term" value="F:DNA-directed DNA polymerase activity"/>
    <property type="evidence" value="ECO:0007669"/>
    <property type="project" value="UniProtKB-EC"/>
</dbReference>
<dbReference type="InterPro" id="IPR012337">
    <property type="entry name" value="RNaseH-like_sf"/>
</dbReference>
<dbReference type="EMBL" id="LJCR01003484">
    <property type="protein sequence ID" value="KPV46949.1"/>
    <property type="molecule type" value="Genomic_DNA"/>
</dbReference>
<reference evidence="5 6" key="1">
    <citation type="submission" date="2015-09" db="EMBL/GenBank/DDBJ databases">
        <title>Draft genome sequence of Kouleothrix aurantiaca JCM 19913.</title>
        <authorList>
            <person name="Hemp J."/>
        </authorList>
    </citation>
    <scope>NUCLEOTIDE SEQUENCE [LARGE SCALE GENOMIC DNA]</scope>
    <source>
        <strain evidence="5 6">COM-B</strain>
    </source>
</reference>
<evidence type="ECO:0000256" key="3">
    <source>
        <dbReference type="ARBA" id="ARBA00049244"/>
    </source>
</evidence>
<dbReference type="InterPro" id="IPR036397">
    <property type="entry name" value="RNaseH_sf"/>
</dbReference>
<proteinExistence type="inferred from homology"/>
<dbReference type="Gene3D" id="3.30.420.10">
    <property type="entry name" value="Ribonuclease H-like superfamily/Ribonuclease H"/>
    <property type="match status" value="1"/>
</dbReference>
<dbReference type="PANTHER" id="PTHR10133">
    <property type="entry name" value="DNA POLYMERASE I"/>
    <property type="match status" value="1"/>
</dbReference>
<dbReference type="GO" id="GO:0003676">
    <property type="term" value="F:nucleic acid binding"/>
    <property type="evidence" value="ECO:0007669"/>
    <property type="project" value="InterPro"/>
</dbReference>
<protein>
    <recommendedName>
        <fullName evidence="2">DNA-directed DNA polymerase</fullName>
        <ecNumber evidence="2">2.7.7.7</ecNumber>
    </recommendedName>
</protein>
<gene>
    <name evidence="5" type="ORF">SE17_42885</name>
</gene>
<sequence>PAAPAAPSGDGPQQMAMFDMPASAPARPATIASVPGSEHAPLGDYRAVVTDTELAEVVAALKSCAGFAFDTETLGTRSLQDDAVGISISITPGQAWYIPFGHRNGEQLPRETVLDALRPFFADEKLPKFGHNAKFDIEVLETAGVPVAGVTFDTMLAAALLNKRRGLKELAFYELALPEPMTDIEELIGKRGKN</sequence>
<organism evidence="5 6">
    <name type="scientific">Kouleothrix aurantiaca</name>
    <dbReference type="NCBI Taxonomy" id="186479"/>
    <lineage>
        <taxon>Bacteria</taxon>
        <taxon>Bacillati</taxon>
        <taxon>Chloroflexota</taxon>
        <taxon>Chloroflexia</taxon>
        <taxon>Chloroflexales</taxon>
        <taxon>Roseiflexineae</taxon>
        <taxon>Roseiflexaceae</taxon>
        <taxon>Kouleothrix</taxon>
    </lineage>
</organism>
<dbReference type="EC" id="2.7.7.7" evidence="2"/>
<dbReference type="SMART" id="SM00474">
    <property type="entry name" value="35EXOc"/>
    <property type="match status" value="1"/>
</dbReference>
<comment type="similarity">
    <text evidence="1">Belongs to the DNA polymerase type-A family.</text>
</comment>
<dbReference type="InterPro" id="IPR002298">
    <property type="entry name" value="DNA_polymerase_A"/>
</dbReference>
<dbReference type="SUPFAM" id="SSF53098">
    <property type="entry name" value="Ribonuclease H-like"/>
    <property type="match status" value="1"/>
</dbReference>
<dbReference type="AlphaFoldDB" id="A0A0N8PQF1"/>
<evidence type="ECO:0000313" key="5">
    <source>
        <dbReference type="EMBL" id="KPV46949.1"/>
    </source>
</evidence>
<keyword evidence="6" id="KW-1185">Reference proteome</keyword>
<feature type="domain" description="3'-5' exonuclease" evidence="4">
    <location>
        <begin position="45"/>
        <end position="193"/>
    </location>
</feature>
<comment type="catalytic activity">
    <reaction evidence="3">
        <text>DNA(n) + a 2'-deoxyribonucleoside 5'-triphosphate = DNA(n+1) + diphosphate</text>
        <dbReference type="Rhea" id="RHEA:22508"/>
        <dbReference type="Rhea" id="RHEA-COMP:17339"/>
        <dbReference type="Rhea" id="RHEA-COMP:17340"/>
        <dbReference type="ChEBI" id="CHEBI:33019"/>
        <dbReference type="ChEBI" id="CHEBI:61560"/>
        <dbReference type="ChEBI" id="CHEBI:173112"/>
        <dbReference type="EC" id="2.7.7.7"/>
    </reaction>
</comment>
<dbReference type="GO" id="GO:0006261">
    <property type="term" value="P:DNA-templated DNA replication"/>
    <property type="evidence" value="ECO:0007669"/>
    <property type="project" value="InterPro"/>
</dbReference>
<feature type="non-terminal residue" evidence="5">
    <location>
        <position position="194"/>
    </location>
</feature>
<evidence type="ECO:0000259" key="4">
    <source>
        <dbReference type="SMART" id="SM00474"/>
    </source>
</evidence>
<dbReference type="GO" id="GO:0006302">
    <property type="term" value="P:double-strand break repair"/>
    <property type="evidence" value="ECO:0007669"/>
    <property type="project" value="TreeGrafter"/>
</dbReference>
<dbReference type="GO" id="GO:0008408">
    <property type="term" value="F:3'-5' exonuclease activity"/>
    <property type="evidence" value="ECO:0007669"/>
    <property type="project" value="InterPro"/>
</dbReference>
<comment type="caution">
    <text evidence="5">The sequence shown here is derived from an EMBL/GenBank/DDBJ whole genome shotgun (WGS) entry which is preliminary data.</text>
</comment>
<accession>A0A0N8PQF1</accession>
<dbReference type="InterPro" id="IPR002562">
    <property type="entry name" value="3'-5'_exonuclease_dom"/>
</dbReference>
<dbReference type="Proteomes" id="UP000050509">
    <property type="component" value="Unassembled WGS sequence"/>
</dbReference>